<dbReference type="Pfam" id="PF24681">
    <property type="entry name" value="Kelch_KLHDC2_KLHL20_DRC7"/>
    <property type="match status" value="1"/>
</dbReference>
<keyword evidence="2" id="KW-1185">Reference proteome</keyword>
<name>A0AAU9K694_9CILI</name>
<dbReference type="AlphaFoldDB" id="A0AAU9K694"/>
<protein>
    <submittedName>
        <fullName evidence="1">Uncharacterized protein</fullName>
    </submittedName>
</protein>
<sequence>MGGNPLQGQLNDIWCFHLFYFTWREITTSGNVVIDARYQAGYTSWNETETTMFAVFTGISMARTSNSLFILNTDAWTWAVQPYQGDLLGAQEDPILTYYSGYLYMVGGIATYNANPYASVFFRYNLSSQKWENIKIQIKYLLFSFTPKEL</sequence>
<proteinExistence type="predicted"/>
<accession>A0AAU9K694</accession>
<dbReference type="Proteomes" id="UP001162131">
    <property type="component" value="Unassembled WGS sequence"/>
</dbReference>
<dbReference type="InterPro" id="IPR015915">
    <property type="entry name" value="Kelch-typ_b-propeller"/>
</dbReference>
<evidence type="ECO:0000313" key="2">
    <source>
        <dbReference type="Proteomes" id="UP001162131"/>
    </source>
</evidence>
<reference evidence="1" key="1">
    <citation type="submission" date="2021-09" db="EMBL/GenBank/DDBJ databases">
        <authorList>
            <consortium name="AG Swart"/>
            <person name="Singh M."/>
            <person name="Singh A."/>
            <person name="Seah K."/>
            <person name="Emmerich C."/>
        </authorList>
    </citation>
    <scope>NUCLEOTIDE SEQUENCE</scope>
    <source>
        <strain evidence="1">ATCC30299</strain>
    </source>
</reference>
<organism evidence="1 2">
    <name type="scientific">Blepharisma stoltei</name>
    <dbReference type="NCBI Taxonomy" id="1481888"/>
    <lineage>
        <taxon>Eukaryota</taxon>
        <taxon>Sar</taxon>
        <taxon>Alveolata</taxon>
        <taxon>Ciliophora</taxon>
        <taxon>Postciliodesmatophora</taxon>
        <taxon>Heterotrichea</taxon>
        <taxon>Heterotrichida</taxon>
        <taxon>Blepharismidae</taxon>
        <taxon>Blepharisma</taxon>
    </lineage>
</organism>
<gene>
    <name evidence="1" type="ORF">BSTOLATCC_MIC59558</name>
</gene>
<evidence type="ECO:0000313" key="1">
    <source>
        <dbReference type="EMBL" id="CAG9333742.1"/>
    </source>
</evidence>
<dbReference type="EMBL" id="CAJZBQ010000057">
    <property type="protein sequence ID" value="CAG9333742.1"/>
    <property type="molecule type" value="Genomic_DNA"/>
</dbReference>
<dbReference type="SUPFAM" id="SSF117281">
    <property type="entry name" value="Kelch motif"/>
    <property type="match status" value="1"/>
</dbReference>
<dbReference type="Gene3D" id="2.120.10.80">
    <property type="entry name" value="Kelch-type beta propeller"/>
    <property type="match status" value="1"/>
</dbReference>
<comment type="caution">
    <text evidence="1">The sequence shown here is derived from an EMBL/GenBank/DDBJ whole genome shotgun (WGS) entry which is preliminary data.</text>
</comment>